<dbReference type="Proteomes" id="UP001174936">
    <property type="component" value="Unassembled WGS sequence"/>
</dbReference>
<organism evidence="3 4">
    <name type="scientific">Cercophora newfieldiana</name>
    <dbReference type="NCBI Taxonomy" id="92897"/>
    <lineage>
        <taxon>Eukaryota</taxon>
        <taxon>Fungi</taxon>
        <taxon>Dikarya</taxon>
        <taxon>Ascomycota</taxon>
        <taxon>Pezizomycotina</taxon>
        <taxon>Sordariomycetes</taxon>
        <taxon>Sordariomycetidae</taxon>
        <taxon>Sordariales</taxon>
        <taxon>Lasiosphaeriaceae</taxon>
        <taxon>Cercophora</taxon>
    </lineage>
</organism>
<evidence type="ECO:0000313" key="4">
    <source>
        <dbReference type="Proteomes" id="UP001174936"/>
    </source>
</evidence>
<sequence>MPWCSTRLLFFWSSSVQDQSPTLPSPNDEGRARYRPNNVPTTATPRFESLGQGQPCQLIPKLNETAIRHCVCACQSVVSRDTRKSRISFLSQHQTCRALMSSVEPASNTRNQPIRNPARIDTHYPSGVG</sequence>
<feature type="compositionally biased region" description="Polar residues" evidence="1">
    <location>
        <begin position="104"/>
        <end position="114"/>
    </location>
</feature>
<feature type="region of interest" description="Disordered" evidence="1">
    <location>
        <begin position="101"/>
        <end position="129"/>
    </location>
</feature>
<feature type="chain" id="PRO_5041217462" description="Secreted protein" evidence="2">
    <location>
        <begin position="19"/>
        <end position="129"/>
    </location>
</feature>
<evidence type="ECO:0000313" key="3">
    <source>
        <dbReference type="EMBL" id="KAK0644209.1"/>
    </source>
</evidence>
<feature type="region of interest" description="Disordered" evidence="1">
    <location>
        <begin position="17"/>
        <end position="51"/>
    </location>
</feature>
<keyword evidence="4" id="KW-1185">Reference proteome</keyword>
<accession>A0AA40CP57</accession>
<feature type="signal peptide" evidence="2">
    <location>
        <begin position="1"/>
        <end position="18"/>
    </location>
</feature>
<keyword evidence="2" id="KW-0732">Signal</keyword>
<gene>
    <name evidence="3" type="ORF">B0T16DRAFT_194333</name>
</gene>
<proteinExistence type="predicted"/>
<name>A0AA40CP57_9PEZI</name>
<reference evidence="3" key="1">
    <citation type="submission" date="2023-06" db="EMBL/GenBank/DDBJ databases">
        <title>Genome-scale phylogeny and comparative genomics of the fungal order Sordariales.</title>
        <authorList>
            <consortium name="Lawrence Berkeley National Laboratory"/>
            <person name="Hensen N."/>
            <person name="Bonometti L."/>
            <person name="Westerberg I."/>
            <person name="Brannstrom I.O."/>
            <person name="Guillou S."/>
            <person name="Cros-Aarteil S."/>
            <person name="Calhoun S."/>
            <person name="Haridas S."/>
            <person name="Kuo A."/>
            <person name="Mondo S."/>
            <person name="Pangilinan J."/>
            <person name="Riley R."/>
            <person name="Labutti K."/>
            <person name="Andreopoulos B."/>
            <person name="Lipzen A."/>
            <person name="Chen C."/>
            <person name="Yanf M."/>
            <person name="Daum C."/>
            <person name="Ng V."/>
            <person name="Clum A."/>
            <person name="Steindorff A."/>
            <person name="Ohm R."/>
            <person name="Martin F."/>
            <person name="Silar P."/>
            <person name="Natvig D."/>
            <person name="Lalanne C."/>
            <person name="Gautier V."/>
            <person name="Ament-Velasquez S.L."/>
            <person name="Kruys A."/>
            <person name="Hutchinson M.I."/>
            <person name="Powell A.J."/>
            <person name="Barry K."/>
            <person name="Miller A.N."/>
            <person name="Grigoriev I.V."/>
            <person name="Debuchy R."/>
            <person name="Gladieux P."/>
            <person name="Thoren M.H."/>
            <person name="Johannesson H."/>
        </authorList>
    </citation>
    <scope>NUCLEOTIDE SEQUENCE</scope>
    <source>
        <strain evidence="3">SMH2532-1</strain>
    </source>
</reference>
<evidence type="ECO:0000256" key="2">
    <source>
        <dbReference type="SAM" id="SignalP"/>
    </source>
</evidence>
<comment type="caution">
    <text evidence="3">The sequence shown here is derived from an EMBL/GenBank/DDBJ whole genome shotgun (WGS) entry which is preliminary data.</text>
</comment>
<dbReference type="EMBL" id="JAULSV010000005">
    <property type="protein sequence ID" value="KAK0644209.1"/>
    <property type="molecule type" value="Genomic_DNA"/>
</dbReference>
<protein>
    <recommendedName>
        <fullName evidence="5">Secreted protein</fullName>
    </recommendedName>
</protein>
<dbReference type="AlphaFoldDB" id="A0AA40CP57"/>
<evidence type="ECO:0000256" key="1">
    <source>
        <dbReference type="SAM" id="MobiDB-lite"/>
    </source>
</evidence>
<evidence type="ECO:0008006" key="5">
    <source>
        <dbReference type="Google" id="ProtNLM"/>
    </source>
</evidence>